<gene>
    <name evidence="10" type="ORF">PV02_05275</name>
</gene>
<dbReference type="Proteomes" id="UP001206983">
    <property type="component" value="Unassembled WGS sequence"/>
</dbReference>
<dbReference type="InterPro" id="IPR001709">
    <property type="entry name" value="Flavoprot_Pyr_Nucl_cyt_Rdtase"/>
</dbReference>
<keyword evidence="11" id="KW-1185">Reference proteome</keyword>
<evidence type="ECO:0000256" key="5">
    <source>
        <dbReference type="ARBA" id="ARBA00022827"/>
    </source>
</evidence>
<keyword evidence="6" id="KW-0560">Oxidoreductase</keyword>
<dbReference type="GO" id="GO:0050660">
    <property type="term" value="F:flavin adenine dinucleotide binding"/>
    <property type="evidence" value="ECO:0007669"/>
    <property type="project" value="InterPro"/>
</dbReference>
<comment type="caution">
    <text evidence="10">The sequence shown here is derived from an EMBL/GenBank/DDBJ whole genome shotgun (WGS) entry which is preliminary data.</text>
</comment>
<keyword evidence="3" id="KW-0001">2Fe-2S</keyword>
<evidence type="ECO:0000256" key="6">
    <source>
        <dbReference type="ARBA" id="ARBA00023002"/>
    </source>
</evidence>
<dbReference type="EMBL" id="JTEO01000004">
    <property type="protein sequence ID" value="MCQ6962559.1"/>
    <property type="molecule type" value="Genomic_DNA"/>
</dbReference>
<sequence length="232" mass="26638">MKFQAHVSEIIRRSEHIKSFRFRRPEDFDYKAGQYIVVTLDVNGKSISKPFSLSSSPTEKEHLEFTKKLTGHEYSDALDSMVKGDTFNISGPYGKMTYEGEYEKIALLSGGIGITPMRSICRYCTDMSLDTDIVLICSDRSEEDMIFWKELSEMLSLNPHLKVFQTLTRASEGWTGSRDRISETLVRRELPDYAIREFYICGPPPMVDSMVEILRSLSIPDMRIKKESLIGY</sequence>
<dbReference type="GO" id="GO:0046872">
    <property type="term" value="F:metal ion binding"/>
    <property type="evidence" value="ECO:0007669"/>
    <property type="project" value="UniProtKB-KW"/>
</dbReference>
<evidence type="ECO:0000256" key="1">
    <source>
        <dbReference type="ARBA" id="ARBA00001974"/>
    </source>
</evidence>
<evidence type="ECO:0000256" key="2">
    <source>
        <dbReference type="ARBA" id="ARBA00022630"/>
    </source>
</evidence>
<keyword evidence="8" id="KW-0411">Iron-sulfur</keyword>
<evidence type="ECO:0000256" key="8">
    <source>
        <dbReference type="ARBA" id="ARBA00023014"/>
    </source>
</evidence>
<keyword evidence="5" id="KW-0274">FAD</keyword>
<dbReference type="InterPro" id="IPR008333">
    <property type="entry name" value="Cbr1-like_FAD-bd_dom"/>
</dbReference>
<protein>
    <submittedName>
        <fullName evidence="10">Xylene monooxygenase</fullName>
    </submittedName>
</protein>
<dbReference type="InterPro" id="IPR039261">
    <property type="entry name" value="FNR_nucleotide-bd"/>
</dbReference>
<dbReference type="PRINTS" id="PR00371">
    <property type="entry name" value="FPNCR"/>
</dbReference>
<dbReference type="PANTHER" id="PTHR47354:SF6">
    <property type="entry name" value="NADH OXIDOREDUCTASE HCR"/>
    <property type="match status" value="1"/>
</dbReference>
<keyword evidence="2" id="KW-0285">Flavoprotein</keyword>
<dbReference type="RefSeq" id="WP_256622349.1">
    <property type="nucleotide sequence ID" value="NZ_JTEO01000004.1"/>
</dbReference>
<dbReference type="PIRSF" id="PIRSF006816">
    <property type="entry name" value="Cyc3_hyd_g"/>
    <property type="match status" value="1"/>
</dbReference>
<evidence type="ECO:0000256" key="3">
    <source>
        <dbReference type="ARBA" id="ARBA00022714"/>
    </source>
</evidence>
<dbReference type="PROSITE" id="PS51384">
    <property type="entry name" value="FAD_FR"/>
    <property type="match status" value="1"/>
</dbReference>
<dbReference type="GO" id="GO:0004497">
    <property type="term" value="F:monooxygenase activity"/>
    <property type="evidence" value="ECO:0007669"/>
    <property type="project" value="UniProtKB-KW"/>
</dbReference>
<dbReference type="AlphaFoldDB" id="A0AAE3HAJ7"/>
<reference evidence="10 11" key="1">
    <citation type="journal article" date="2011" name="Appl. Environ. Microbiol.">
        <title>Methanogenic archaea isolated from Taiwan's Chelungpu fault.</title>
        <authorList>
            <person name="Wu S.Y."/>
            <person name="Lai M.C."/>
        </authorList>
    </citation>
    <scope>NUCLEOTIDE SEQUENCE [LARGE SCALE GENOMIC DNA]</scope>
    <source>
        <strain evidence="10 11">St545Mb</strain>
    </source>
</reference>
<evidence type="ECO:0000256" key="7">
    <source>
        <dbReference type="ARBA" id="ARBA00023004"/>
    </source>
</evidence>
<name>A0AAE3HAJ7_9EURY</name>
<dbReference type="InterPro" id="IPR001433">
    <property type="entry name" value="OxRdtase_FAD/NAD-bd"/>
</dbReference>
<dbReference type="InterPro" id="IPR012165">
    <property type="entry name" value="Cyt_c3_hydrogenase_gsu"/>
</dbReference>
<dbReference type="Pfam" id="PF00970">
    <property type="entry name" value="FAD_binding_6"/>
    <property type="match status" value="1"/>
</dbReference>
<keyword evidence="10" id="KW-0503">Monooxygenase</keyword>
<comment type="cofactor">
    <cofactor evidence="1">
        <name>FAD</name>
        <dbReference type="ChEBI" id="CHEBI:57692"/>
    </cofactor>
</comment>
<dbReference type="GO" id="GO:0006221">
    <property type="term" value="P:pyrimidine nucleotide biosynthetic process"/>
    <property type="evidence" value="ECO:0007669"/>
    <property type="project" value="InterPro"/>
</dbReference>
<evidence type="ECO:0000259" key="9">
    <source>
        <dbReference type="PROSITE" id="PS51384"/>
    </source>
</evidence>
<dbReference type="InterPro" id="IPR050415">
    <property type="entry name" value="MRET"/>
</dbReference>
<dbReference type="PANTHER" id="PTHR47354">
    <property type="entry name" value="NADH OXIDOREDUCTASE HCR"/>
    <property type="match status" value="1"/>
</dbReference>
<dbReference type="PRINTS" id="PR00406">
    <property type="entry name" value="CYTB5RDTASE"/>
</dbReference>
<keyword evidence="7" id="KW-0408">Iron</keyword>
<dbReference type="Gene3D" id="3.40.50.80">
    <property type="entry name" value="Nucleotide-binding domain of ferredoxin-NADP reductase (FNR) module"/>
    <property type="match status" value="1"/>
</dbReference>
<dbReference type="InterPro" id="IPR017927">
    <property type="entry name" value="FAD-bd_FR_type"/>
</dbReference>
<dbReference type="InterPro" id="IPR017938">
    <property type="entry name" value="Riboflavin_synthase-like_b-brl"/>
</dbReference>
<organism evidence="10 11">
    <name type="scientific">Methanolobus chelungpuianus</name>
    <dbReference type="NCBI Taxonomy" id="502115"/>
    <lineage>
        <taxon>Archaea</taxon>
        <taxon>Methanobacteriati</taxon>
        <taxon>Methanobacteriota</taxon>
        <taxon>Stenosarchaea group</taxon>
        <taxon>Methanomicrobia</taxon>
        <taxon>Methanosarcinales</taxon>
        <taxon>Methanosarcinaceae</taxon>
        <taxon>Methanolobus</taxon>
    </lineage>
</organism>
<keyword evidence="4" id="KW-0479">Metal-binding</keyword>
<evidence type="ECO:0000313" key="10">
    <source>
        <dbReference type="EMBL" id="MCQ6962559.1"/>
    </source>
</evidence>
<proteinExistence type="predicted"/>
<dbReference type="SUPFAM" id="SSF63380">
    <property type="entry name" value="Riboflavin synthase domain-like"/>
    <property type="match status" value="1"/>
</dbReference>
<evidence type="ECO:0000256" key="4">
    <source>
        <dbReference type="ARBA" id="ARBA00022723"/>
    </source>
</evidence>
<dbReference type="Pfam" id="PF00175">
    <property type="entry name" value="NAD_binding_1"/>
    <property type="match status" value="1"/>
</dbReference>
<dbReference type="GO" id="GO:0051537">
    <property type="term" value="F:2 iron, 2 sulfur cluster binding"/>
    <property type="evidence" value="ECO:0007669"/>
    <property type="project" value="UniProtKB-KW"/>
</dbReference>
<dbReference type="SUPFAM" id="SSF52343">
    <property type="entry name" value="Ferredoxin reductase-like, C-terminal NADP-linked domain"/>
    <property type="match status" value="1"/>
</dbReference>
<accession>A0AAE3HAJ7</accession>
<dbReference type="Gene3D" id="2.40.30.10">
    <property type="entry name" value="Translation factors"/>
    <property type="match status" value="1"/>
</dbReference>
<feature type="domain" description="FAD-binding FR-type" evidence="9">
    <location>
        <begin position="1"/>
        <end position="99"/>
    </location>
</feature>
<evidence type="ECO:0000313" key="11">
    <source>
        <dbReference type="Proteomes" id="UP001206983"/>
    </source>
</evidence>